<dbReference type="AlphaFoldDB" id="C5KVW1"/>
<keyword evidence="3" id="KW-1185">Reference proteome</keyword>
<dbReference type="InterPro" id="IPR027417">
    <property type="entry name" value="P-loop_NTPase"/>
</dbReference>
<feature type="region of interest" description="Disordered" evidence="1">
    <location>
        <begin position="242"/>
        <end position="267"/>
    </location>
</feature>
<dbReference type="InParanoid" id="C5KVW1"/>
<evidence type="ECO:0000313" key="2">
    <source>
        <dbReference type="EMBL" id="EER11382.1"/>
    </source>
</evidence>
<dbReference type="GeneID" id="9046717"/>
<evidence type="ECO:0000256" key="1">
    <source>
        <dbReference type="SAM" id="MobiDB-lite"/>
    </source>
</evidence>
<dbReference type="SUPFAM" id="SSF52540">
    <property type="entry name" value="P-loop containing nucleoside triphosphate hydrolases"/>
    <property type="match status" value="1"/>
</dbReference>
<dbReference type="RefSeq" id="XP_002779587.1">
    <property type="nucleotide sequence ID" value="XM_002779541.1"/>
</dbReference>
<dbReference type="OrthoDB" id="1930718at2759"/>
<dbReference type="Gene3D" id="2.30.30.940">
    <property type="match status" value="1"/>
</dbReference>
<organism evidence="3">
    <name type="scientific">Perkinsus marinus (strain ATCC 50983 / TXsc)</name>
    <dbReference type="NCBI Taxonomy" id="423536"/>
    <lineage>
        <taxon>Eukaryota</taxon>
        <taxon>Sar</taxon>
        <taxon>Alveolata</taxon>
        <taxon>Perkinsozoa</taxon>
        <taxon>Perkinsea</taxon>
        <taxon>Perkinsida</taxon>
        <taxon>Perkinsidae</taxon>
        <taxon>Perkinsus</taxon>
    </lineage>
</organism>
<reference evidence="2 3" key="1">
    <citation type="submission" date="2008-07" db="EMBL/GenBank/DDBJ databases">
        <authorList>
            <person name="El-Sayed N."/>
            <person name="Caler E."/>
            <person name="Inman J."/>
            <person name="Amedeo P."/>
            <person name="Hass B."/>
            <person name="Wortman J."/>
        </authorList>
    </citation>
    <scope>NUCLEOTIDE SEQUENCE [LARGE SCALE GENOMIC DNA]</scope>
    <source>
        <strain evidence="3">ATCC 50983 / TXsc</strain>
    </source>
</reference>
<accession>C5KVW1</accession>
<feature type="non-terminal residue" evidence="2">
    <location>
        <position position="1"/>
    </location>
</feature>
<gene>
    <name evidence="2" type="ORF">Pmar_PMAR003205</name>
</gene>
<evidence type="ECO:0000313" key="3">
    <source>
        <dbReference type="Proteomes" id="UP000007800"/>
    </source>
</evidence>
<proteinExistence type="predicted"/>
<name>C5KVW1_PERM5</name>
<sequence>FDHVTICLTNQQVDKLNEHHLQSLPGPDFVLLASDIVCASTPADFDYAAVEKLGFKQRLVLRIGCRVMMTYNHPSRAYVNGTMGTVESITGHDLSKPTVTVRVDDGGPIIYVRPEKFTVSAPNGGTIFQREQLPVTLCFAMTAHRNVGLSVCGVWLLLQESPSKQGDIVRKFWSAPWLQGALYTTMSRVGRSDRIKIFPMRNTNGDIKKLSPVFYMNQTCVAFDDKCQDEDILVRLQRSVPSGSSRAKPECPRRIESTSPESRDSRLESVMHSVVANAENEVILALHYSSSKSRSVRKAIPTPKCD</sequence>
<dbReference type="PANTHER" id="PTHR47642">
    <property type="entry name" value="ATP-DEPENDENT DNA HELICASE"/>
    <property type="match status" value="1"/>
</dbReference>
<protein>
    <recommendedName>
        <fullName evidence="4">ATP-dependent DNA helicase</fullName>
    </recommendedName>
</protein>
<feature type="compositionally biased region" description="Basic and acidic residues" evidence="1">
    <location>
        <begin position="247"/>
        <end position="267"/>
    </location>
</feature>
<dbReference type="Proteomes" id="UP000007800">
    <property type="component" value="Unassembled WGS sequence"/>
</dbReference>
<dbReference type="OMA" id="ECPRRIE"/>
<evidence type="ECO:0008006" key="4">
    <source>
        <dbReference type="Google" id="ProtNLM"/>
    </source>
</evidence>
<dbReference type="EMBL" id="GG676743">
    <property type="protein sequence ID" value="EER11382.1"/>
    <property type="molecule type" value="Genomic_DNA"/>
</dbReference>
<dbReference type="InterPro" id="IPR051055">
    <property type="entry name" value="PIF1_helicase"/>
</dbReference>